<feature type="coiled-coil region" evidence="1">
    <location>
        <begin position="188"/>
        <end position="222"/>
    </location>
</feature>
<dbReference type="Proteomes" id="UP000018857">
    <property type="component" value="Unassembled WGS sequence"/>
</dbReference>
<dbReference type="EMBL" id="AYOZ01000060">
    <property type="protein sequence ID" value="ETI58243.1"/>
    <property type="molecule type" value="Genomic_DNA"/>
</dbReference>
<keyword evidence="1" id="KW-0175">Coiled coil</keyword>
<evidence type="ECO:0000313" key="3">
    <source>
        <dbReference type="Proteomes" id="UP000018857"/>
    </source>
</evidence>
<evidence type="ECO:0000256" key="1">
    <source>
        <dbReference type="SAM" id="Coils"/>
    </source>
</evidence>
<name>W1RTR1_9GAMM</name>
<organism evidence="2 3">
    <name type="scientific">Marinomonas profundimaris</name>
    <dbReference type="NCBI Taxonomy" id="1208321"/>
    <lineage>
        <taxon>Bacteria</taxon>
        <taxon>Pseudomonadati</taxon>
        <taxon>Pseudomonadota</taxon>
        <taxon>Gammaproteobacteria</taxon>
        <taxon>Oceanospirillales</taxon>
        <taxon>Oceanospirillaceae</taxon>
        <taxon>Marinomonas</taxon>
    </lineage>
</organism>
<reference evidence="2 3" key="1">
    <citation type="journal article" date="2014" name="Genome Announc.">
        <title>Draft Genome Sequence of Marinomonas sp. Strain D104, a Polycyclic Aromatic Hydrocarbon-Degrading Bacterium from the Deep-Sea Sediment of the Arctic Ocean.</title>
        <authorList>
            <person name="Dong C."/>
            <person name="Bai X."/>
            <person name="Lai Q."/>
            <person name="Xie Y."/>
            <person name="Chen X."/>
            <person name="Shao Z."/>
        </authorList>
    </citation>
    <scope>NUCLEOTIDE SEQUENCE [LARGE SCALE GENOMIC DNA]</scope>
    <source>
        <strain evidence="2 3">D104</strain>
    </source>
</reference>
<sequence>MLVLVAVVLFICCLLPAFLRWRKQQRILKEKLLSRLSKRSERLLYSLEMVSDRYLTVETKVFFFEYLLDVVGQLTNANYQSSFVLKKAYLDHTLSDLKSKQHILSKGRVGNQEQLDQIHGALQCILREVRNIPENYGASRAIIRHHIALARYAHALAYRDLLVKQAGMDMDNNKKGQALEKYRIALSIMEKNASVTQSKREMTRLKNKIQDVENVLFAKKEKPESELK</sequence>
<dbReference type="STRING" id="1208321.D104_16320"/>
<gene>
    <name evidence="2" type="ORF">D104_16320</name>
</gene>
<proteinExistence type="predicted"/>
<accession>W1RTR1</accession>
<keyword evidence="3" id="KW-1185">Reference proteome</keyword>
<protein>
    <submittedName>
        <fullName evidence="2">Uncharacterized protein</fullName>
    </submittedName>
</protein>
<dbReference type="PATRIC" id="fig|1208321.3.peg.3233"/>
<dbReference type="AlphaFoldDB" id="W1RTR1"/>
<evidence type="ECO:0000313" key="2">
    <source>
        <dbReference type="EMBL" id="ETI58243.1"/>
    </source>
</evidence>
<comment type="caution">
    <text evidence="2">The sequence shown here is derived from an EMBL/GenBank/DDBJ whole genome shotgun (WGS) entry which is preliminary data.</text>
</comment>